<accession>A0A4R6JIA5</accession>
<keyword evidence="9" id="KW-1185">Reference proteome</keyword>
<reference evidence="8 9" key="1">
    <citation type="submission" date="2019-03" db="EMBL/GenBank/DDBJ databases">
        <title>Genomic Encyclopedia of Type Strains, Phase III (KMG-III): the genomes of soil and plant-associated and newly described type strains.</title>
        <authorList>
            <person name="Whitman W."/>
        </authorList>
    </citation>
    <scope>NUCLEOTIDE SEQUENCE [LARGE SCALE GENOMIC DNA]</scope>
    <source>
        <strain evidence="8 9">VKM Ac-2527</strain>
    </source>
</reference>
<keyword evidence="4 6" id="KW-1133">Transmembrane helix</keyword>
<gene>
    <name evidence="8" type="ORF">EV643_12588</name>
</gene>
<comment type="caution">
    <text evidence="8">The sequence shown here is derived from an EMBL/GenBank/DDBJ whole genome shotgun (WGS) entry which is preliminary data.</text>
</comment>
<evidence type="ECO:0000256" key="6">
    <source>
        <dbReference type="SAM" id="Phobius"/>
    </source>
</evidence>
<feature type="transmembrane region" description="Helical" evidence="6">
    <location>
        <begin position="237"/>
        <end position="256"/>
    </location>
</feature>
<dbReference type="Proteomes" id="UP000295388">
    <property type="component" value="Unassembled WGS sequence"/>
</dbReference>
<evidence type="ECO:0000256" key="3">
    <source>
        <dbReference type="ARBA" id="ARBA00022692"/>
    </source>
</evidence>
<feature type="transmembrane region" description="Helical" evidence="6">
    <location>
        <begin position="43"/>
        <end position="61"/>
    </location>
</feature>
<comment type="subcellular location">
    <subcellularLocation>
        <location evidence="1">Cell membrane</location>
        <topology evidence="1">Multi-pass membrane protein</topology>
    </subcellularLocation>
</comment>
<dbReference type="Pfam" id="PF05425">
    <property type="entry name" value="CopD"/>
    <property type="match status" value="1"/>
</dbReference>
<dbReference type="GO" id="GO:0005886">
    <property type="term" value="C:plasma membrane"/>
    <property type="evidence" value="ECO:0007669"/>
    <property type="project" value="UniProtKB-SubCell"/>
</dbReference>
<feature type="transmembrane region" description="Helical" evidence="6">
    <location>
        <begin position="109"/>
        <end position="127"/>
    </location>
</feature>
<evidence type="ECO:0000256" key="1">
    <source>
        <dbReference type="ARBA" id="ARBA00004651"/>
    </source>
</evidence>
<dbReference type="EMBL" id="SNWQ01000025">
    <property type="protein sequence ID" value="TDO34831.1"/>
    <property type="molecule type" value="Genomic_DNA"/>
</dbReference>
<proteinExistence type="predicted"/>
<evidence type="ECO:0000313" key="8">
    <source>
        <dbReference type="EMBL" id="TDO34831.1"/>
    </source>
</evidence>
<feature type="transmembrane region" description="Helical" evidence="6">
    <location>
        <begin position="276"/>
        <end position="298"/>
    </location>
</feature>
<keyword evidence="2" id="KW-1003">Cell membrane</keyword>
<feature type="transmembrane region" description="Helical" evidence="6">
    <location>
        <begin position="134"/>
        <end position="152"/>
    </location>
</feature>
<dbReference type="AlphaFoldDB" id="A0A4R6JIA5"/>
<keyword evidence="5 6" id="KW-0472">Membrane</keyword>
<organism evidence="8 9">
    <name type="scientific">Kribbella caucasensis</name>
    <dbReference type="NCBI Taxonomy" id="2512215"/>
    <lineage>
        <taxon>Bacteria</taxon>
        <taxon>Bacillati</taxon>
        <taxon>Actinomycetota</taxon>
        <taxon>Actinomycetes</taxon>
        <taxon>Propionibacteriales</taxon>
        <taxon>Kribbellaceae</taxon>
        <taxon>Kribbella</taxon>
    </lineage>
</organism>
<feature type="domain" description="Copper resistance protein D" evidence="7">
    <location>
        <begin position="199"/>
        <end position="297"/>
    </location>
</feature>
<evidence type="ECO:0000256" key="5">
    <source>
        <dbReference type="ARBA" id="ARBA00023136"/>
    </source>
</evidence>
<name>A0A4R6JIA5_9ACTN</name>
<dbReference type="RefSeq" id="WP_133804741.1">
    <property type="nucleotide sequence ID" value="NZ_SNWQ01000025.1"/>
</dbReference>
<sequence>MRLRWLPSAAIVGATIAMVAAARPGSARPGSVVLLTDAARVTGYAGVTLFVGTLAFWWLVWPSGRGDRSLTRLAWLGLLLVAVSAPAGLVATLAGAGPESAVHLLERPAAPLIARIVICAVAAAWLASYARQSATGLAVGAVVVFSLALTIVTARPGEVQVPAIALAELHVIAAAGWVGGLAALAAALIPRRDPGVLHATVGSFSWLSMACVGTLAVTGTAHALIHAGGLAPLMTSAYGAALLAKLTAVAGMLGAATGSHEYVRRLRSAAPPPQVIGLFVGAEFAFGAVALVLTAGLVRVPG</sequence>
<feature type="transmembrane region" description="Helical" evidence="6">
    <location>
        <begin position="201"/>
        <end position="225"/>
    </location>
</feature>
<dbReference type="OrthoDB" id="3681441at2"/>
<evidence type="ECO:0000256" key="2">
    <source>
        <dbReference type="ARBA" id="ARBA00022475"/>
    </source>
</evidence>
<evidence type="ECO:0000256" key="4">
    <source>
        <dbReference type="ARBA" id="ARBA00022989"/>
    </source>
</evidence>
<dbReference type="InterPro" id="IPR032694">
    <property type="entry name" value="CopC/D"/>
</dbReference>
<dbReference type="InterPro" id="IPR008457">
    <property type="entry name" value="Cu-R_CopD_dom"/>
</dbReference>
<evidence type="ECO:0000313" key="9">
    <source>
        <dbReference type="Proteomes" id="UP000295388"/>
    </source>
</evidence>
<keyword evidence="3 6" id="KW-0812">Transmembrane</keyword>
<dbReference type="PANTHER" id="PTHR34820:SF4">
    <property type="entry name" value="INNER MEMBRANE PROTEIN YEBZ"/>
    <property type="match status" value="1"/>
</dbReference>
<dbReference type="GO" id="GO:0006825">
    <property type="term" value="P:copper ion transport"/>
    <property type="evidence" value="ECO:0007669"/>
    <property type="project" value="InterPro"/>
</dbReference>
<dbReference type="PANTHER" id="PTHR34820">
    <property type="entry name" value="INNER MEMBRANE PROTEIN YEBZ"/>
    <property type="match status" value="1"/>
</dbReference>
<protein>
    <submittedName>
        <fullName evidence="8">Copper resistance protein D</fullName>
    </submittedName>
</protein>
<evidence type="ECO:0000259" key="7">
    <source>
        <dbReference type="Pfam" id="PF05425"/>
    </source>
</evidence>
<feature type="transmembrane region" description="Helical" evidence="6">
    <location>
        <begin position="164"/>
        <end position="189"/>
    </location>
</feature>
<feature type="transmembrane region" description="Helical" evidence="6">
    <location>
        <begin position="73"/>
        <end position="97"/>
    </location>
</feature>